<protein>
    <submittedName>
        <fullName evidence="1">Uncharacterized protein</fullName>
    </submittedName>
</protein>
<keyword evidence="2" id="KW-1185">Reference proteome</keyword>
<name>X6NEI3_RETFI</name>
<organism evidence="1 2">
    <name type="scientific">Reticulomyxa filosa</name>
    <dbReference type="NCBI Taxonomy" id="46433"/>
    <lineage>
        <taxon>Eukaryota</taxon>
        <taxon>Sar</taxon>
        <taxon>Rhizaria</taxon>
        <taxon>Retaria</taxon>
        <taxon>Foraminifera</taxon>
        <taxon>Monothalamids</taxon>
        <taxon>Reticulomyxidae</taxon>
        <taxon>Reticulomyxa</taxon>
    </lineage>
</organism>
<proteinExistence type="predicted"/>
<comment type="caution">
    <text evidence="1">The sequence shown here is derived from an EMBL/GenBank/DDBJ whole genome shotgun (WGS) entry which is preliminary data.</text>
</comment>
<dbReference type="EMBL" id="ASPP01008993">
    <property type="protein sequence ID" value="ETO24740.1"/>
    <property type="molecule type" value="Genomic_DNA"/>
</dbReference>
<evidence type="ECO:0000313" key="1">
    <source>
        <dbReference type="EMBL" id="ETO24740.1"/>
    </source>
</evidence>
<reference evidence="1 2" key="1">
    <citation type="journal article" date="2013" name="Curr. Biol.">
        <title>The Genome of the Foraminiferan Reticulomyxa filosa.</title>
        <authorList>
            <person name="Glockner G."/>
            <person name="Hulsmann N."/>
            <person name="Schleicher M."/>
            <person name="Noegel A.A."/>
            <person name="Eichinger L."/>
            <person name="Gallinger C."/>
            <person name="Pawlowski J."/>
            <person name="Sierra R."/>
            <person name="Euteneuer U."/>
            <person name="Pillet L."/>
            <person name="Moustafa A."/>
            <person name="Platzer M."/>
            <person name="Groth M."/>
            <person name="Szafranski K."/>
            <person name="Schliwa M."/>
        </authorList>
    </citation>
    <scope>NUCLEOTIDE SEQUENCE [LARGE SCALE GENOMIC DNA]</scope>
</reference>
<gene>
    <name evidence="1" type="ORF">RFI_12418</name>
</gene>
<evidence type="ECO:0000313" key="2">
    <source>
        <dbReference type="Proteomes" id="UP000023152"/>
    </source>
</evidence>
<accession>X6NEI3</accession>
<feature type="non-terminal residue" evidence="1">
    <location>
        <position position="1"/>
    </location>
</feature>
<dbReference type="AlphaFoldDB" id="X6NEI3"/>
<sequence>NNNNNNNNMAANAKEQPKDEIEITKIFPEFQEFNSSLFTTDFFVSSNSDNSQNANLLAKYYHSSTFERRPQKFHFICLFFFFFLALPKPQEKDQSTTKYQCIMKIARKNIPIALDLATTWKLDSYKIKGDIIMELCCQNKEVIALRLMNESTDFTKIQDVNDSHYRGTLSMNIIHLVKYRLSILIQHLLKSPGHQHVLAEIPADMFQEIAHFNENNPNLPFKINEKHILENYKKVLENSLKVLVAVIQLIKNEEYSNKLLQETEQLINVLQLLLNKI</sequence>
<dbReference type="Proteomes" id="UP000023152">
    <property type="component" value="Unassembled WGS sequence"/>
</dbReference>